<dbReference type="Pfam" id="PF12698">
    <property type="entry name" value="ABC2_membrane_3"/>
    <property type="match status" value="1"/>
</dbReference>
<dbReference type="PANTHER" id="PTHR43077">
    <property type="entry name" value="TRANSPORT PERMEASE YVFS-RELATED"/>
    <property type="match status" value="1"/>
</dbReference>
<keyword evidence="2 7" id="KW-0812">Transmembrane</keyword>
<comment type="subcellular location">
    <subcellularLocation>
        <location evidence="1">Membrane</location>
        <topology evidence="1">Multi-pass membrane protein</topology>
    </subcellularLocation>
</comment>
<name>A0A7K0K051_9ACTO</name>
<evidence type="ECO:0000256" key="5">
    <source>
        <dbReference type="SAM" id="Coils"/>
    </source>
</evidence>
<feature type="transmembrane region" description="Helical" evidence="7">
    <location>
        <begin position="21"/>
        <end position="44"/>
    </location>
</feature>
<keyword evidence="3 7" id="KW-1133">Transmembrane helix</keyword>
<accession>A0A7K0K051</accession>
<evidence type="ECO:0000256" key="2">
    <source>
        <dbReference type="ARBA" id="ARBA00022692"/>
    </source>
</evidence>
<feature type="coiled-coil region" evidence="5">
    <location>
        <begin position="336"/>
        <end position="373"/>
    </location>
</feature>
<sequence>MRDTRRVLTRDIKRILAVPRALIIVIGVLVIPALYSWINILAFWDPYMATGELPIAVVNNDADATSDITGTVNVGSLIVDELHTNDQLGWQFLDENTAKHKLQRGDTYAMFVIPQDFSENLVKIFSGERNHPTIEYTVNEKKGAIAPKITDAGASALDVEITSAFREQVGKAIAQAVRNGGFKMSSTITETQGSINASLDDTVKSLSDALVAVNTANESIEDSFQTIQSVHDALSAADPALVATESVISDAQKTLAIVAQDTQTYSVALGKASLAAQDALNQSAATAAAAVSNATALFDQTQPQLETKIDRANTALSTIRTQIDALRSASLPEPLVADLTERLNNAEELLTSVQRANVDAAKTSERLKALEKSFSNALIHAQDATATARTQVSNVASELNSQAAQLSASLGGFSSTVHTMRASLTVLANLADELETQFKSAKSILGQTYENLQGLESVVQTAKTDTMVLSSELQTGIAKTATSLDSANIGRYLASPVKFDQQALFPIKSYGSGMAAMFINLSLWIGAFILIVIFRVEVDKEGFTWLRLGSAYIGRFILLAIFSVIQGLIVSVGALAIGVQVVNPAAFIITAATLAPLYLAIIYALAAALSYVGRTLAVVLVIMQIPGASGIYPIELMPSFFQRIYPLLPFSYGINAMRETIGGFYGERYLQSIASVFLMAFAALVLGFIGRRHLGYFTSLFFEELGRTELVVNENVQLQGVNYRLSNIIALLANRKEFAARLARRQDFFNAHYSTLVRSFTVIGLLGVGVLGVISRMTTASKPALLAIATVWGLLIVGALVALEALKRSLMRADELSHLSEEELFSRLLPYPSLSTADLQEKPAAPPESEDASEEAAALPDTESTAAHEEAQNSRYDNEAQVEA</sequence>
<feature type="region of interest" description="Disordered" evidence="6">
    <location>
        <begin position="836"/>
        <end position="884"/>
    </location>
</feature>
<dbReference type="GO" id="GO:0140359">
    <property type="term" value="F:ABC-type transporter activity"/>
    <property type="evidence" value="ECO:0007669"/>
    <property type="project" value="InterPro"/>
</dbReference>
<feature type="compositionally biased region" description="Basic and acidic residues" evidence="6">
    <location>
        <begin position="866"/>
        <end position="878"/>
    </location>
</feature>
<feature type="domain" description="ABC-2 type transporter transmembrane" evidence="8">
    <location>
        <begin position="25"/>
        <end position="688"/>
    </location>
</feature>
<dbReference type="GO" id="GO:0016020">
    <property type="term" value="C:membrane"/>
    <property type="evidence" value="ECO:0007669"/>
    <property type="project" value="UniProtKB-SubCell"/>
</dbReference>
<comment type="caution">
    <text evidence="9">The sequence shown here is derived from an EMBL/GenBank/DDBJ whole genome shotgun (WGS) entry which is preliminary data.</text>
</comment>
<dbReference type="AlphaFoldDB" id="A0A7K0K051"/>
<dbReference type="InterPro" id="IPR017501">
    <property type="entry name" value="Phage_infect_YhgE_C"/>
</dbReference>
<feature type="transmembrane region" description="Helical" evidence="7">
    <location>
        <begin position="514"/>
        <end position="536"/>
    </location>
</feature>
<keyword evidence="5" id="KW-0175">Coiled coil</keyword>
<dbReference type="NCBIfam" id="TIGR03062">
    <property type="entry name" value="pip_yhgE_Cterm"/>
    <property type="match status" value="1"/>
</dbReference>
<evidence type="ECO:0000256" key="7">
    <source>
        <dbReference type="SAM" id="Phobius"/>
    </source>
</evidence>
<evidence type="ECO:0000313" key="10">
    <source>
        <dbReference type="Proteomes" id="UP000442535"/>
    </source>
</evidence>
<feature type="transmembrane region" description="Helical" evidence="7">
    <location>
        <begin position="755"/>
        <end position="778"/>
    </location>
</feature>
<reference evidence="9 10" key="1">
    <citation type="submission" date="2019-08" db="EMBL/GenBank/DDBJ databases">
        <title>In-depth cultivation of the pig gut microbiome towards novel bacterial diversity and tailored functional studies.</title>
        <authorList>
            <person name="Wylensek D."/>
            <person name="Hitch T.C.A."/>
            <person name="Clavel T."/>
        </authorList>
    </citation>
    <scope>NUCLEOTIDE SEQUENCE [LARGE SCALE GENOMIC DNA]</scope>
    <source>
        <strain evidence="9 10">RF-GAM-744-WT-7</strain>
    </source>
</reference>
<feature type="transmembrane region" description="Helical" evidence="7">
    <location>
        <begin position="556"/>
        <end position="579"/>
    </location>
</feature>
<feature type="transmembrane region" description="Helical" evidence="7">
    <location>
        <begin position="585"/>
        <end position="609"/>
    </location>
</feature>
<dbReference type="InterPro" id="IPR017500">
    <property type="entry name" value="Phage_infect_YhgE_N"/>
</dbReference>
<dbReference type="InterPro" id="IPR051328">
    <property type="entry name" value="T7SS_ABC-Transporter"/>
</dbReference>
<evidence type="ECO:0000313" key="9">
    <source>
        <dbReference type="EMBL" id="MST48886.1"/>
    </source>
</evidence>
<gene>
    <name evidence="9" type="ORF">FYJ63_01225</name>
</gene>
<feature type="transmembrane region" description="Helical" evidence="7">
    <location>
        <begin position="616"/>
        <end position="634"/>
    </location>
</feature>
<dbReference type="RefSeq" id="WP_154543008.1">
    <property type="nucleotide sequence ID" value="NZ_VUMY01000002.1"/>
</dbReference>
<dbReference type="Proteomes" id="UP000442535">
    <property type="component" value="Unassembled WGS sequence"/>
</dbReference>
<dbReference type="SUPFAM" id="SSF57997">
    <property type="entry name" value="Tropomyosin"/>
    <property type="match status" value="1"/>
</dbReference>
<dbReference type="PANTHER" id="PTHR43077:SF10">
    <property type="entry name" value="TRANSPORT PERMEASE PROTEIN"/>
    <property type="match status" value="1"/>
</dbReference>
<evidence type="ECO:0000259" key="8">
    <source>
        <dbReference type="Pfam" id="PF12698"/>
    </source>
</evidence>
<keyword evidence="10" id="KW-1185">Reference proteome</keyword>
<proteinExistence type="predicted"/>
<feature type="transmembrane region" description="Helical" evidence="7">
    <location>
        <begin position="669"/>
        <end position="689"/>
    </location>
</feature>
<feature type="transmembrane region" description="Helical" evidence="7">
    <location>
        <begin position="784"/>
        <end position="803"/>
    </location>
</feature>
<dbReference type="EMBL" id="VUMY01000002">
    <property type="protein sequence ID" value="MST48886.1"/>
    <property type="molecule type" value="Genomic_DNA"/>
</dbReference>
<protein>
    <submittedName>
        <fullName evidence="9">YhgE/Pip domain-containing protein</fullName>
    </submittedName>
</protein>
<organism evidence="9 10">
    <name type="scientific">Mobiluncus porci</name>
    <dbReference type="NCBI Taxonomy" id="2652278"/>
    <lineage>
        <taxon>Bacteria</taxon>
        <taxon>Bacillati</taxon>
        <taxon>Actinomycetota</taxon>
        <taxon>Actinomycetes</taxon>
        <taxon>Actinomycetales</taxon>
        <taxon>Actinomycetaceae</taxon>
        <taxon>Mobiluncus</taxon>
    </lineage>
</organism>
<evidence type="ECO:0000256" key="1">
    <source>
        <dbReference type="ARBA" id="ARBA00004141"/>
    </source>
</evidence>
<dbReference type="InterPro" id="IPR013525">
    <property type="entry name" value="ABC2_TM"/>
</dbReference>
<dbReference type="Gene3D" id="3.40.1710.10">
    <property type="entry name" value="abc type-2 transporter like domain"/>
    <property type="match status" value="1"/>
</dbReference>
<evidence type="ECO:0000256" key="3">
    <source>
        <dbReference type="ARBA" id="ARBA00022989"/>
    </source>
</evidence>
<evidence type="ECO:0000256" key="6">
    <source>
        <dbReference type="SAM" id="MobiDB-lite"/>
    </source>
</evidence>
<keyword evidence="4 7" id="KW-0472">Membrane</keyword>
<dbReference type="NCBIfam" id="TIGR03061">
    <property type="entry name" value="pip_yhgE_Nterm"/>
    <property type="match status" value="1"/>
</dbReference>
<evidence type="ECO:0000256" key="4">
    <source>
        <dbReference type="ARBA" id="ARBA00023136"/>
    </source>
</evidence>